<accession>A0A803QDQ2</accession>
<dbReference type="Pfam" id="PF14111">
    <property type="entry name" value="DUF4283"/>
    <property type="match status" value="1"/>
</dbReference>
<evidence type="ECO:0000313" key="2">
    <source>
        <dbReference type="EnsemblPlants" id="cds.evm.model.09.1209"/>
    </source>
</evidence>
<evidence type="ECO:0000313" key="3">
    <source>
        <dbReference type="Proteomes" id="UP000596661"/>
    </source>
</evidence>
<dbReference type="InterPro" id="IPR025558">
    <property type="entry name" value="DUF4283"/>
</dbReference>
<evidence type="ECO:0000259" key="1">
    <source>
        <dbReference type="Pfam" id="PF14111"/>
    </source>
</evidence>
<dbReference type="Proteomes" id="UP000596661">
    <property type="component" value="Chromosome 9"/>
</dbReference>
<feature type="domain" description="DUF4283" evidence="1">
    <location>
        <begin position="44"/>
        <end position="114"/>
    </location>
</feature>
<dbReference type="Gramene" id="evm.model.09.1209">
    <property type="protein sequence ID" value="cds.evm.model.09.1209"/>
    <property type="gene ID" value="evm.TU.09.1209"/>
</dbReference>
<dbReference type="PANTHER" id="PTHR33116">
    <property type="entry name" value="REVERSE TRANSCRIPTASE ZINC-BINDING DOMAIN-CONTAINING PROTEIN-RELATED-RELATED"/>
    <property type="match status" value="1"/>
</dbReference>
<dbReference type="EMBL" id="UZAU01000757">
    <property type="status" value="NOT_ANNOTATED_CDS"/>
    <property type="molecule type" value="Genomic_DNA"/>
</dbReference>
<name>A0A803QDQ2_CANSA</name>
<keyword evidence="3" id="KW-1185">Reference proteome</keyword>
<dbReference type="PANTHER" id="PTHR33116:SF86">
    <property type="entry name" value="REVERSE TRANSCRIPTASE DOMAIN-CONTAINING PROTEIN"/>
    <property type="match status" value="1"/>
</dbReference>
<organism evidence="2 3">
    <name type="scientific">Cannabis sativa</name>
    <name type="common">Hemp</name>
    <name type="synonym">Marijuana</name>
    <dbReference type="NCBI Taxonomy" id="3483"/>
    <lineage>
        <taxon>Eukaryota</taxon>
        <taxon>Viridiplantae</taxon>
        <taxon>Streptophyta</taxon>
        <taxon>Embryophyta</taxon>
        <taxon>Tracheophyta</taxon>
        <taxon>Spermatophyta</taxon>
        <taxon>Magnoliopsida</taxon>
        <taxon>eudicotyledons</taxon>
        <taxon>Gunneridae</taxon>
        <taxon>Pentapetalae</taxon>
        <taxon>rosids</taxon>
        <taxon>fabids</taxon>
        <taxon>Rosales</taxon>
        <taxon>Cannabaceae</taxon>
        <taxon>Cannabis</taxon>
    </lineage>
</organism>
<dbReference type="EnsemblPlants" id="evm.model.09.1209">
    <property type="protein sequence ID" value="cds.evm.model.09.1209"/>
    <property type="gene ID" value="evm.TU.09.1209"/>
</dbReference>
<proteinExistence type="predicted"/>
<reference evidence="2" key="2">
    <citation type="submission" date="2021-03" db="UniProtKB">
        <authorList>
            <consortium name="EnsemblPlants"/>
        </authorList>
    </citation>
    <scope>IDENTIFICATION</scope>
</reference>
<protein>
    <recommendedName>
        <fullName evidence="1">DUF4283 domain-containing protein</fullName>
    </recommendedName>
</protein>
<reference evidence="2" key="1">
    <citation type="submission" date="2018-11" db="EMBL/GenBank/DDBJ databases">
        <authorList>
            <person name="Grassa J C."/>
        </authorList>
    </citation>
    <scope>NUCLEOTIDE SEQUENCE [LARGE SCALE GENOMIC DNA]</scope>
</reference>
<sequence length="432" mass="49986">MTSSSQVKDLEDRWKDIQLEEEENEEVYYDENTGGDDDEQAIDTRWCLVGRLLTGKISDFWLFQNIMVNLWKPRKGMYIKQLDQNRFLFQFYHEVDVQRVITGSPWTYDQKHFFESDPNSFVGVWREYLRVCVSLSLKKPLKRRMKFRHSQRFCPRLFDTPPSSLVKPYGIGMKATPRRHRQPIQDGEVKQVLFQIYPNKAPGPDGMGPSFYQTHWNIVEQFESNGIVRGIRVANRAPSITHVLFANDNYLFCQATQGAAANLLNLLHSFENASGKKVNVSKSKIFFSPNTDPLLREHICNTIGMMEASEGSHYLGLPNIIDRNKNAILGFLKNKLINRLNSWHDKFLSRASKEILLKTVIQSLPTYSMRVFLILIGTCQEIEKLIARFWWKTSASKGSWDQDLVCDMFNSRDASLILGLPLSITDEGDCMY</sequence>
<dbReference type="AlphaFoldDB" id="A0A803QDQ2"/>